<evidence type="ECO:0000313" key="2">
    <source>
        <dbReference type="Proteomes" id="UP000005396"/>
    </source>
</evidence>
<reference evidence="1 2" key="1">
    <citation type="submission" date="2007-08" db="EMBL/GenBank/DDBJ databases">
        <authorList>
            <person name="Fulton L."/>
            <person name="Clifton S."/>
            <person name="Fulton B."/>
            <person name="Xu J."/>
            <person name="Minx P."/>
            <person name="Pepin K.H."/>
            <person name="Johnson M."/>
            <person name="Thiruvilangam P."/>
            <person name="Bhonagiri V."/>
            <person name="Nash W.E."/>
            <person name="Mardis E.R."/>
            <person name="Wilson R.K."/>
        </authorList>
    </citation>
    <scope>NUCLEOTIDE SEQUENCE [LARGE SCALE GENOMIC DNA]</scope>
    <source>
        <strain evidence="2">ATCC BAA-613 / DSM 15670 / CCUG 46953 / JCM 12243 / WAL 16351</strain>
    </source>
</reference>
<evidence type="ECO:0008006" key="3">
    <source>
        <dbReference type="Google" id="ProtNLM"/>
    </source>
</evidence>
<dbReference type="InterPro" id="IPR025586">
    <property type="entry name" value="PcfJ"/>
</dbReference>
<comment type="caution">
    <text evidence="1">The sequence shown here is derived from an EMBL/GenBank/DDBJ whole genome shotgun (WGS) entry which is preliminary data.</text>
</comment>
<dbReference type="RefSeq" id="WP_002578645.1">
    <property type="nucleotide sequence ID" value="NZ_DS480697.1"/>
</dbReference>
<dbReference type="HOGENOM" id="CLU_023343_1_0_9"/>
<dbReference type="PaxDb" id="411902-CLOBOL_05697"/>
<dbReference type="EMBL" id="ABCC02000042">
    <property type="protein sequence ID" value="EDP14090.1"/>
    <property type="molecule type" value="Genomic_DNA"/>
</dbReference>
<dbReference type="AlphaFoldDB" id="A8S0K1"/>
<sequence length="713" mass="84966">MKRSSVLKTEPVRPDQDGAVLTAQAVEKILILNYWKDRELIGRYCMNTITGEYETYYIKTGIWRQTVLQTLCEYDATHYWYYDLDGNIPINSEADKKLIKELLPERFSTMEPLTRIKHKENDYNSNQRESKESRRLERIRNLMDKIPPLPKDFNEWIVKTASGDRDYAFYDKDSERWSCTACGKDGNAGKFKRPDGKKVRHNDHITCPYCGKTIQAKTRTHAIQLKTNAAVMQDIDSDRSVVRHLDIRITWERRGHKIEISEAVRVFPLRNHKKLACDIYYNQFDRGFEWNSPWDNRGCFDIKNPVNRRMNEEYLYPEGIEAALEGTCYEAWKRTFRQLAEAGKKLEYNRLMWAQSNKGLINMVEYLFKGRFNRLLQETTRKVSCWTCEYYGPLYKDGETIEEVFNLSDRQIINRIRECDGGENAVQWMRWAEETGKKIDQETLGWLTSENIEMANLSFVQAQMSPRQVMNYVKRQQAEGYAGRRARAVLEQWADYLDMCRQKKKDTTDEMVYRPRELKRRHNELVEEMRKERMLEQLKRDEKANEEMARKMAEKYPGAEKILEEIRDKYDYQNEEYMMIVPRSLVDIAIDGSALHHCTGWSERYYERIMQRETYICFLRRKAEPDIPYYTIEVEPGGTIRQHRSYLDEEPGVEEIRGFLREWQREIKNRLTKEDHRLASVSVIKRQKNIDELKEKNNTRVLKCLEEDFMEAI</sequence>
<gene>
    <name evidence="1" type="ORF">CLOBOL_05697</name>
</gene>
<organism evidence="1 2">
    <name type="scientific">Enterocloster bolteae (strain ATCC BAA-613 / DSM 15670 / CCUG 46953 / JCM 12243 / WAL 16351)</name>
    <name type="common">Clostridium bolteae</name>
    <dbReference type="NCBI Taxonomy" id="411902"/>
    <lineage>
        <taxon>Bacteria</taxon>
        <taxon>Bacillati</taxon>
        <taxon>Bacillota</taxon>
        <taxon>Clostridia</taxon>
        <taxon>Lachnospirales</taxon>
        <taxon>Lachnospiraceae</taxon>
        <taxon>Enterocloster</taxon>
    </lineage>
</organism>
<evidence type="ECO:0000313" key="1">
    <source>
        <dbReference type="EMBL" id="EDP14090.1"/>
    </source>
</evidence>
<dbReference type="eggNOG" id="ENOG5031D8D">
    <property type="taxonomic scope" value="Bacteria"/>
</dbReference>
<accession>A8S0K1</accession>
<reference evidence="1 2" key="2">
    <citation type="submission" date="2007-09" db="EMBL/GenBank/DDBJ databases">
        <title>Draft genome sequence of Clostridium bolteae (ATCC BAA-613).</title>
        <authorList>
            <person name="Sudarsanam P."/>
            <person name="Ley R."/>
            <person name="Guruge J."/>
            <person name="Turnbaugh P.J."/>
            <person name="Mahowald M."/>
            <person name="Liep D."/>
            <person name="Gordon J."/>
        </authorList>
    </citation>
    <scope>NUCLEOTIDE SEQUENCE [LARGE SCALE GENOMIC DNA]</scope>
    <source>
        <strain evidence="2">ATCC BAA-613 / DSM 15670 / CCUG 46953 / JCM 12243 / WAL 16351</strain>
    </source>
</reference>
<dbReference type="Proteomes" id="UP000005396">
    <property type="component" value="Unassembled WGS sequence"/>
</dbReference>
<name>A8S0K1_ENTBW</name>
<protein>
    <recommendedName>
        <fullName evidence="3">PcfJ-like protein</fullName>
    </recommendedName>
</protein>
<dbReference type="Pfam" id="PF14284">
    <property type="entry name" value="PcfJ"/>
    <property type="match status" value="1"/>
</dbReference>
<proteinExistence type="predicted"/>